<evidence type="ECO:0000256" key="3">
    <source>
        <dbReference type="ARBA" id="ARBA00022771"/>
    </source>
</evidence>
<dbReference type="InterPro" id="IPR050329">
    <property type="entry name" value="GLI_C2H2-zinc-finger"/>
</dbReference>
<keyword evidence="10" id="KW-1185">Reference proteome</keyword>
<evidence type="ECO:0000313" key="9">
    <source>
        <dbReference type="EMBL" id="TIA91414.1"/>
    </source>
</evidence>
<dbReference type="GO" id="GO:0045944">
    <property type="term" value="P:positive regulation of transcription by RNA polymerase II"/>
    <property type="evidence" value="ECO:0007669"/>
    <property type="project" value="UniProtKB-ARBA"/>
</dbReference>
<sequence>MASAVASTSATTPIKRSMEVLDDDNISQVLSRSPSPDHHYDRYAQTNQVDIHGNADYGPVTTCDWDDCGIVFGDQHLMLDHIYTDHIGDKSRYTCEWSSCSRKGKNQSTKQALIAHLRSHTTDKPFVCLEKAECDRSFTRADALAKHMRMQHHVDTLPTVRGTGAAVPPGEKKSKKAKVDQDDGGEDGGDGDQPQQQQQQDENESIYLDQADERAFAYIATAPGEPLYYSHYTMAATQHHIIEENNKYIQQVLDDEQKVLEQLDAENDRLLAEIIASEVSDKASDDMFQELTLPKLNRSLKSTNNHYRSGPHVIYHEIQTPDID</sequence>
<dbReference type="PROSITE" id="PS50157">
    <property type="entry name" value="ZINC_FINGER_C2H2_2"/>
    <property type="match status" value="3"/>
</dbReference>
<dbReference type="Proteomes" id="UP000310189">
    <property type="component" value="Unassembled WGS sequence"/>
</dbReference>
<dbReference type="PANTHER" id="PTHR19818">
    <property type="entry name" value="ZINC FINGER PROTEIN ZIC AND GLI"/>
    <property type="match status" value="1"/>
</dbReference>
<name>A0A4T0FUL4_9BASI</name>
<keyword evidence="2" id="KW-0677">Repeat</keyword>
<feature type="region of interest" description="Disordered" evidence="7">
    <location>
        <begin position="154"/>
        <end position="203"/>
    </location>
</feature>
<gene>
    <name evidence="9" type="ORF">E3P99_01106</name>
</gene>
<accession>A0A4T0FUL4</accession>
<comment type="caution">
    <text evidence="9">The sequence shown here is derived from an EMBL/GenBank/DDBJ whole genome shotgun (WGS) entry which is preliminary data.</text>
</comment>
<keyword evidence="4" id="KW-0862">Zinc</keyword>
<dbReference type="InterPro" id="IPR013087">
    <property type="entry name" value="Znf_C2H2_type"/>
</dbReference>
<dbReference type="AlphaFoldDB" id="A0A4T0FUL4"/>
<keyword evidence="3 5" id="KW-0863">Zinc-finger</keyword>
<organism evidence="9 10">
    <name type="scientific">Wallemia hederae</name>
    <dbReference type="NCBI Taxonomy" id="1540922"/>
    <lineage>
        <taxon>Eukaryota</taxon>
        <taxon>Fungi</taxon>
        <taxon>Dikarya</taxon>
        <taxon>Basidiomycota</taxon>
        <taxon>Wallemiomycotina</taxon>
        <taxon>Wallemiomycetes</taxon>
        <taxon>Wallemiales</taxon>
        <taxon>Wallemiaceae</taxon>
        <taxon>Wallemia</taxon>
    </lineage>
</organism>
<evidence type="ECO:0000259" key="8">
    <source>
        <dbReference type="PROSITE" id="PS50157"/>
    </source>
</evidence>
<evidence type="ECO:0000256" key="1">
    <source>
        <dbReference type="ARBA" id="ARBA00022723"/>
    </source>
</evidence>
<feature type="domain" description="C2H2-type" evidence="8">
    <location>
        <begin position="61"/>
        <end position="91"/>
    </location>
</feature>
<evidence type="ECO:0000256" key="4">
    <source>
        <dbReference type="ARBA" id="ARBA00022833"/>
    </source>
</evidence>
<proteinExistence type="predicted"/>
<evidence type="ECO:0000313" key="10">
    <source>
        <dbReference type="Proteomes" id="UP000310189"/>
    </source>
</evidence>
<feature type="coiled-coil region" evidence="6">
    <location>
        <begin position="253"/>
        <end position="280"/>
    </location>
</feature>
<protein>
    <recommendedName>
        <fullName evidence="8">C2H2-type domain-containing protein</fullName>
    </recommendedName>
</protein>
<dbReference type="EMBL" id="SPNW01000012">
    <property type="protein sequence ID" value="TIA91414.1"/>
    <property type="molecule type" value="Genomic_DNA"/>
</dbReference>
<dbReference type="SMART" id="SM00355">
    <property type="entry name" value="ZnF_C2H2"/>
    <property type="match status" value="3"/>
</dbReference>
<reference evidence="9 10" key="1">
    <citation type="submission" date="2019-03" db="EMBL/GenBank/DDBJ databases">
        <title>Sequencing 23 genomes of Wallemia ichthyophaga.</title>
        <authorList>
            <person name="Gostincar C."/>
        </authorList>
    </citation>
    <scope>NUCLEOTIDE SEQUENCE [LARGE SCALE GENOMIC DNA]</scope>
    <source>
        <strain evidence="9 10">EXF-5753</strain>
    </source>
</reference>
<dbReference type="SUPFAM" id="SSF57667">
    <property type="entry name" value="beta-beta-alpha zinc fingers"/>
    <property type="match status" value="2"/>
</dbReference>
<evidence type="ECO:0000256" key="7">
    <source>
        <dbReference type="SAM" id="MobiDB-lite"/>
    </source>
</evidence>
<dbReference type="OrthoDB" id="3437960at2759"/>
<dbReference type="GO" id="GO:0000976">
    <property type="term" value="F:transcription cis-regulatory region binding"/>
    <property type="evidence" value="ECO:0007669"/>
    <property type="project" value="UniProtKB-ARBA"/>
</dbReference>
<dbReference type="GO" id="GO:0000981">
    <property type="term" value="F:DNA-binding transcription factor activity, RNA polymerase II-specific"/>
    <property type="evidence" value="ECO:0007669"/>
    <property type="project" value="UniProtKB-ARBA"/>
</dbReference>
<evidence type="ECO:0000256" key="6">
    <source>
        <dbReference type="SAM" id="Coils"/>
    </source>
</evidence>
<dbReference type="GO" id="GO:0008270">
    <property type="term" value="F:zinc ion binding"/>
    <property type="evidence" value="ECO:0007669"/>
    <property type="project" value="UniProtKB-KW"/>
</dbReference>
<dbReference type="PROSITE" id="PS00028">
    <property type="entry name" value="ZINC_FINGER_C2H2_1"/>
    <property type="match status" value="1"/>
</dbReference>
<feature type="domain" description="C2H2-type" evidence="8">
    <location>
        <begin position="93"/>
        <end position="125"/>
    </location>
</feature>
<dbReference type="Pfam" id="PF00096">
    <property type="entry name" value="zf-C2H2"/>
    <property type="match status" value="1"/>
</dbReference>
<dbReference type="InterPro" id="IPR036236">
    <property type="entry name" value="Znf_C2H2_sf"/>
</dbReference>
<dbReference type="Gene3D" id="3.30.160.60">
    <property type="entry name" value="Classic Zinc Finger"/>
    <property type="match status" value="3"/>
</dbReference>
<dbReference type="GO" id="GO:0005634">
    <property type="term" value="C:nucleus"/>
    <property type="evidence" value="ECO:0007669"/>
    <property type="project" value="UniProtKB-ARBA"/>
</dbReference>
<keyword evidence="1" id="KW-0479">Metal-binding</keyword>
<feature type="domain" description="C2H2-type" evidence="8">
    <location>
        <begin position="126"/>
        <end position="158"/>
    </location>
</feature>
<keyword evidence="6" id="KW-0175">Coiled coil</keyword>
<evidence type="ECO:0000256" key="5">
    <source>
        <dbReference type="PROSITE-ProRule" id="PRU00042"/>
    </source>
</evidence>
<evidence type="ECO:0000256" key="2">
    <source>
        <dbReference type="ARBA" id="ARBA00022737"/>
    </source>
</evidence>
<dbReference type="PANTHER" id="PTHR19818:SF137">
    <property type="entry name" value="INO80 COMPLEX SUBUNIT 1"/>
    <property type="match status" value="1"/>
</dbReference>